<dbReference type="AlphaFoldDB" id="A0A103Y613"/>
<keyword evidence="3" id="KW-0808">Transferase</keyword>
<comment type="subcellular location">
    <subcellularLocation>
        <location evidence="1">Golgi apparatus membrane</location>
        <topology evidence="1">Single-pass type II membrane protein</topology>
    </subcellularLocation>
</comment>
<dbReference type="OMA" id="KYFICAR"/>
<dbReference type="InterPro" id="IPR004263">
    <property type="entry name" value="Exostosin"/>
</dbReference>
<dbReference type="Pfam" id="PF03016">
    <property type="entry name" value="Exostosin_GT47"/>
    <property type="match status" value="1"/>
</dbReference>
<evidence type="ECO:0000256" key="5">
    <source>
        <dbReference type="ARBA" id="ARBA00023034"/>
    </source>
</evidence>
<evidence type="ECO:0000259" key="6">
    <source>
        <dbReference type="Pfam" id="PF03016"/>
    </source>
</evidence>
<evidence type="ECO:0000313" key="7">
    <source>
        <dbReference type="EMBL" id="KVI03170.1"/>
    </source>
</evidence>
<feature type="domain" description="Exostosin GT47" evidence="6">
    <location>
        <begin position="16"/>
        <end position="141"/>
    </location>
</feature>
<dbReference type="STRING" id="59895.A0A103Y613"/>
<organism evidence="7 8">
    <name type="scientific">Cynara cardunculus var. scolymus</name>
    <name type="common">Globe artichoke</name>
    <name type="synonym">Cynara scolymus</name>
    <dbReference type="NCBI Taxonomy" id="59895"/>
    <lineage>
        <taxon>Eukaryota</taxon>
        <taxon>Viridiplantae</taxon>
        <taxon>Streptophyta</taxon>
        <taxon>Embryophyta</taxon>
        <taxon>Tracheophyta</taxon>
        <taxon>Spermatophyta</taxon>
        <taxon>Magnoliopsida</taxon>
        <taxon>eudicotyledons</taxon>
        <taxon>Gunneridae</taxon>
        <taxon>Pentapetalae</taxon>
        <taxon>asterids</taxon>
        <taxon>campanulids</taxon>
        <taxon>Asterales</taxon>
        <taxon>Asteraceae</taxon>
        <taxon>Carduoideae</taxon>
        <taxon>Cardueae</taxon>
        <taxon>Carduinae</taxon>
        <taxon>Cynara</taxon>
    </lineage>
</organism>
<keyword evidence="3" id="KW-0328">Glycosyltransferase</keyword>
<protein>
    <submittedName>
        <fullName evidence="7">Exostosin-like protein</fullName>
    </submittedName>
</protein>
<reference evidence="7 8" key="1">
    <citation type="journal article" date="2016" name="Sci. Rep.">
        <title>The genome sequence of the outbreeding globe artichoke constructed de novo incorporating a phase-aware low-pass sequencing strategy of F1 progeny.</title>
        <authorList>
            <person name="Scaglione D."/>
            <person name="Reyes-Chin-Wo S."/>
            <person name="Acquadro A."/>
            <person name="Froenicke L."/>
            <person name="Portis E."/>
            <person name="Beitel C."/>
            <person name="Tirone M."/>
            <person name="Mauro R."/>
            <person name="Lo Monaco A."/>
            <person name="Mauromicale G."/>
            <person name="Faccioli P."/>
            <person name="Cattivelli L."/>
            <person name="Rieseberg L."/>
            <person name="Michelmore R."/>
            <person name="Lanteri S."/>
        </authorList>
    </citation>
    <scope>NUCLEOTIDE SEQUENCE [LARGE SCALE GENOMIC DNA]</scope>
    <source>
        <strain evidence="7">2C</strain>
    </source>
</reference>
<dbReference type="Gramene" id="KVI03170">
    <property type="protein sequence ID" value="KVI03170"/>
    <property type="gene ID" value="Ccrd_018534"/>
</dbReference>
<comment type="caution">
    <text evidence="7">The sequence shown here is derived from an EMBL/GenBank/DDBJ whole genome shotgun (WGS) entry which is preliminary data.</text>
</comment>
<name>A0A103Y613_CYNCS</name>
<dbReference type="GO" id="GO:0016757">
    <property type="term" value="F:glycosyltransferase activity"/>
    <property type="evidence" value="ECO:0007669"/>
    <property type="project" value="UniProtKB-KW"/>
</dbReference>
<evidence type="ECO:0000256" key="4">
    <source>
        <dbReference type="ARBA" id="ARBA00022968"/>
    </source>
</evidence>
<dbReference type="GO" id="GO:0000139">
    <property type="term" value="C:Golgi membrane"/>
    <property type="evidence" value="ECO:0007669"/>
    <property type="project" value="UniProtKB-SubCell"/>
</dbReference>
<dbReference type="Proteomes" id="UP000243975">
    <property type="component" value="Unassembled WGS sequence"/>
</dbReference>
<sequence length="142" mass="15892">MLQAMKLTKDLMGTCIRSLCNSNLAGGFKIGKDTTLPATYIRSAEDPVKDLGGNPPSQRPILAFFFAGGMHGSLRLILIQHWHDKDPDMKIFGPMASDIVSKASYRTYMKSNKYFICARGYEVFSPQIVESIYFQCVLVIMN</sequence>
<gene>
    <name evidence="7" type="ORF">Ccrd_018534</name>
</gene>
<evidence type="ECO:0000256" key="2">
    <source>
        <dbReference type="ARBA" id="ARBA00010271"/>
    </source>
</evidence>
<keyword evidence="8" id="KW-1185">Reference proteome</keyword>
<dbReference type="PANTHER" id="PTHR11062">
    <property type="entry name" value="EXOSTOSIN HEPARAN SULFATE GLYCOSYLTRANSFERASE -RELATED"/>
    <property type="match status" value="1"/>
</dbReference>
<dbReference type="PANTHER" id="PTHR11062:SF77">
    <property type="entry name" value="GLYCOSYLTRANSFERASE FAMILY EXOSTOSIN PROTEIN"/>
    <property type="match status" value="1"/>
</dbReference>
<dbReference type="InterPro" id="IPR040911">
    <property type="entry name" value="Exostosin_GT47"/>
</dbReference>
<comment type="similarity">
    <text evidence="2">Belongs to the glycosyltransferase 47 family.</text>
</comment>
<evidence type="ECO:0000256" key="3">
    <source>
        <dbReference type="ARBA" id="ARBA00022676"/>
    </source>
</evidence>
<accession>A0A103Y613</accession>
<dbReference type="EMBL" id="LEKV01002435">
    <property type="protein sequence ID" value="KVI03170.1"/>
    <property type="molecule type" value="Genomic_DNA"/>
</dbReference>
<keyword evidence="4" id="KW-0812">Transmembrane</keyword>
<evidence type="ECO:0000256" key="1">
    <source>
        <dbReference type="ARBA" id="ARBA00004323"/>
    </source>
</evidence>
<keyword evidence="5" id="KW-0333">Golgi apparatus</keyword>
<proteinExistence type="inferred from homology"/>
<evidence type="ECO:0000313" key="8">
    <source>
        <dbReference type="Proteomes" id="UP000243975"/>
    </source>
</evidence>
<keyword evidence="4" id="KW-0735">Signal-anchor</keyword>